<reference evidence="1" key="1">
    <citation type="journal article" date="2020" name="Stud. Mycol.">
        <title>101 Dothideomycetes genomes: a test case for predicting lifestyles and emergence of pathogens.</title>
        <authorList>
            <person name="Haridas S."/>
            <person name="Albert R."/>
            <person name="Binder M."/>
            <person name="Bloem J."/>
            <person name="Labutti K."/>
            <person name="Salamov A."/>
            <person name="Andreopoulos B."/>
            <person name="Baker S."/>
            <person name="Barry K."/>
            <person name="Bills G."/>
            <person name="Bluhm B."/>
            <person name="Cannon C."/>
            <person name="Castanera R."/>
            <person name="Culley D."/>
            <person name="Daum C."/>
            <person name="Ezra D."/>
            <person name="Gonzalez J."/>
            <person name="Henrissat B."/>
            <person name="Kuo A."/>
            <person name="Liang C."/>
            <person name="Lipzen A."/>
            <person name="Lutzoni F."/>
            <person name="Magnuson J."/>
            <person name="Mondo S."/>
            <person name="Nolan M."/>
            <person name="Ohm R."/>
            <person name="Pangilinan J."/>
            <person name="Park H.-J."/>
            <person name="Ramirez L."/>
            <person name="Alfaro M."/>
            <person name="Sun H."/>
            <person name="Tritt A."/>
            <person name="Yoshinaga Y."/>
            <person name="Zwiers L.-H."/>
            <person name="Turgeon B."/>
            <person name="Goodwin S."/>
            <person name="Spatafora J."/>
            <person name="Crous P."/>
            <person name="Grigoriev I."/>
        </authorList>
    </citation>
    <scope>NUCLEOTIDE SEQUENCE</scope>
    <source>
        <strain evidence="1">CBS 113818</strain>
    </source>
</reference>
<organism evidence="1 2">
    <name type="scientific">Ophiobolus disseminans</name>
    <dbReference type="NCBI Taxonomy" id="1469910"/>
    <lineage>
        <taxon>Eukaryota</taxon>
        <taxon>Fungi</taxon>
        <taxon>Dikarya</taxon>
        <taxon>Ascomycota</taxon>
        <taxon>Pezizomycotina</taxon>
        <taxon>Dothideomycetes</taxon>
        <taxon>Pleosporomycetidae</taxon>
        <taxon>Pleosporales</taxon>
        <taxon>Pleosporineae</taxon>
        <taxon>Phaeosphaeriaceae</taxon>
        <taxon>Ophiobolus</taxon>
    </lineage>
</organism>
<dbReference type="EMBL" id="MU006237">
    <property type="protein sequence ID" value="KAF2821331.1"/>
    <property type="molecule type" value="Genomic_DNA"/>
</dbReference>
<name>A0A6A6ZJQ3_9PLEO</name>
<dbReference type="AlphaFoldDB" id="A0A6A6ZJQ3"/>
<sequence length="154" mass="17741">MLYVAGRLPRIRTRIATNKIVGYRVMRRRDPGIQYLRCQCANDRFAKCGEDCGSKVIGHLVMLFDLVCTCAWWATTLSYMVDDVNAISLEMLSRTNVAKMVFHNVLYKDMVSCDAHPYLLQCSIVVGLPRVHRRRVNLFHAVLLMSIQFRLRAC</sequence>
<proteinExistence type="predicted"/>
<dbReference type="Proteomes" id="UP000799424">
    <property type="component" value="Unassembled WGS sequence"/>
</dbReference>
<gene>
    <name evidence="1" type="ORF">CC86DRAFT_102757</name>
</gene>
<accession>A0A6A6ZJQ3</accession>
<evidence type="ECO:0000313" key="2">
    <source>
        <dbReference type="Proteomes" id="UP000799424"/>
    </source>
</evidence>
<protein>
    <submittedName>
        <fullName evidence="1">Uncharacterized protein</fullName>
    </submittedName>
</protein>
<keyword evidence="2" id="KW-1185">Reference proteome</keyword>
<evidence type="ECO:0000313" key="1">
    <source>
        <dbReference type="EMBL" id="KAF2821331.1"/>
    </source>
</evidence>